<dbReference type="Gene3D" id="3.40.50.1820">
    <property type="entry name" value="alpha/beta hydrolase"/>
    <property type="match status" value="1"/>
</dbReference>
<dbReference type="InterPro" id="IPR050266">
    <property type="entry name" value="AB_hydrolase_sf"/>
</dbReference>
<keyword evidence="1" id="KW-0378">Hydrolase</keyword>
<organism evidence="5">
    <name type="scientific">uncultured Chloroflexia bacterium</name>
    <dbReference type="NCBI Taxonomy" id="1672391"/>
    <lineage>
        <taxon>Bacteria</taxon>
        <taxon>Bacillati</taxon>
        <taxon>Chloroflexota</taxon>
        <taxon>Chloroflexia</taxon>
        <taxon>environmental samples</taxon>
    </lineage>
</organism>
<name>A0A6J4ITV3_9CHLR</name>
<evidence type="ECO:0000256" key="1">
    <source>
        <dbReference type="ARBA" id="ARBA00022801"/>
    </source>
</evidence>
<evidence type="ECO:0000313" key="5">
    <source>
        <dbReference type="EMBL" id="CAA9259347.1"/>
    </source>
</evidence>
<evidence type="ECO:0000256" key="2">
    <source>
        <dbReference type="SAM" id="MobiDB-lite"/>
    </source>
</evidence>
<dbReference type="PANTHER" id="PTHR43798:SF31">
    <property type="entry name" value="AB HYDROLASE SUPERFAMILY PROTEIN YCLE"/>
    <property type="match status" value="1"/>
</dbReference>
<evidence type="ECO:0000259" key="3">
    <source>
        <dbReference type="Pfam" id="PF00561"/>
    </source>
</evidence>
<sequence>MRARFTLPARRQRAPLEHLVRDSYRWIYSRDGSGPPLLLIHGLSGSVRWWQRNIPVLSRSFTVYAVELQGFGGNRNGRPLPFRESADSLAAFMGALGIERAHIAGHSMGGHIAIYLAAYHPERVNRLVLAAPSGMLRRGLPHMVLRLATHGRYEAPSFVPTVVMDALRAGPVNLLLAARAILRDDVETLLQSISAPTLVIAGERDALVPPGVSASLAAAIKAARFVVLKGAAHNLMWDRHTAFNQAVLEFLQEGSAAYPAGGPGAESAARATSAYVEDRDGSPAPEEASG</sequence>
<dbReference type="InterPro" id="IPR000073">
    <property type="entry name" value="AB_hydrolase_1"/>
</dbReference>
<gene>
    <name evidence="5" type="ORF">AVDCRST_MAG26-2258</name>
</gene>
<dbReference type="InterPro" id="IPR013595">
    <property type="entry name" value="Pept_S33_TAP-like_C"/>
</dbReference>
<dbReference type="SUPFAM" id="SSF53474">
    <property type="entry name" value="alpha/beta-Hydrolases"/>
    <property type="match status" value="1"/>
</dbReference>
<dbReference type="AlphaFoldDB" id="A0A6J4ITV3"/>
<dbReference type="InterPro" id="IPR029058">
    <property type="entry name" value="AB_hydrolase_fold"/>
</dbReference>
<dbReference type="Pfam" id="PF08386">
    <property type="entry name" value="Abhydrolase_4"/>
    <property type="match status" value="1"/>
</dbReference>
<dbReference type="GO" id="GO:0016787">
    <property type="term" value="F:hydrolase activity"/>
    <property type="evidence" value="ECO:0007669"/>
    <property type="project" value="UniProtKB-KW"/>
</dbReference>
<dbReference type="PRINTS" id="PR00111">
    <property type="entry name" value="ABHYDROLASE"/>
</dbReference>
<evidence type="ECO:0000259" key="4">
    <source>
        <dbReference type="Pfam" id="PF08386"/>
    </source>
</evidence>
<proteinExistence type="predicted"/>
<dbReference type="Pfam" id="PF00561">
    <property type="entry name" value="Abhydrolase_1"/>
    <property type="match status" value="1"/>
</dbReference>
<feature type="region of interest" description="Disordered" evidence="2">
    <location>
        <begin position="259"/>
        <end position="290"/>
    </location>
</feature>
<protein>
    <recommendedName>
        <fullName evidence="6">AB hydrolase-1 domain-containing protein</fullName>
    </recommendedName>
</protein>
<reference evidence="5" key="1">
    <citation type="submission" date="2020-02" db="EMBL/GenBank/DDBJ databases">
        <authorList>
            <person name="Meier V. D."/>
        </authorList>
    </citation>
    <scope>NUCLEOTIDE SEQUENCE</scope>
    <source>
        <strain evidence="5">AVDCRST_MAG26</strain>
    </source>
</reference>
<feature type="domain" description="Peptidase S33 tripeptidyl aminopeptidase-like C-terminal" evidence="4">
    <location>
        <begin position="194"/>
        <end position="255"/>
    </location>
</feature>
<dbReference type="PANTHER" id="PTHR43798">
    <property type="entry name" value="MONOACYLGLYCEROL LIPASE"/>
    <property type="match status" value="1"/>
</dbReference>
<feature type="compositionally biased region" description="Low complexity" evidence="2">
    <location>
        <begin position="259"/>
        <end position="271"/>
    </location>
</feature>
<evidence type="ECO:0008006" key="6">
    <source>
        <dbReference type="Google" id="ProtNLM"/>
    </source>
</evidence>
<accession>A0A6J4ITV3</accession>
<dbReference type="GO" id="GO:0016020">
    <property type="term" value="C:membrane"/>
    <property type="evidence" value="ECO:0007669"/>
    <property type="project" value="TreeGrafter"/>
</dbReference>
<feature type="domain" description="AB hydrolase-1" evidence="3">
    <location>
        <begin position="35"/>
        <end position="144"/>
    </location>
</feature>
<dbReference type="EMBL" id="CADCTK010000521">
    <property type="protein sequence ID" value="CAA9259347.1"/>
    <property type="molecule type" value="Genomic_DNA"/>
</dbReference>